<dbReference type="PROSITE" id="PS00211">
    <property type="entry name" value="ABC_TRANSPORTER_1"/>
    <property type="match status" value="1"/>
</dbReference>
<dbReference type="Gene3D" id="1.20.1560.10">
    <property type="entry name" value="ABC transporter type 1, transmembrane domain"/>
    <property type="match status" value="1"/>
</dbReference>
<organism evidence="12 13">
    <name type="scientific">Roseateles aquatilis</name>
    <dbReference type="NCBI Taxonomy" id="431061"/>
    <lineage>
        <taxon>Bacteria</taxon>
        <taxon>Pseudomonadati</taxon>
        <taxon>Pseudomonadota</taxon>
        <taxon>Betaproteobacteria</taxon>
        <taxon>Burkholderiales</taxon>
        <taxon>Sphaerotilaceae</taxon>
        <taxon>Roseateles</taxon>
    </lineage>
</organism>
<feature type="transmembrane region" description="Helical" evidence="8">
    <location>
        <begin position="378"/>
        <end position="399"/>
    </location>
</feature>
<keyword evidence="6 8" id="KW-1133">Transmembrane helix</keyword>
<sequence length="708" mass="77061">MKTQLQSEAAECGLACLATVGRLLGHGDDLVSLRRRFPPSARGTDLSQLMEIASAMGLCPRPARAELDDLGDLRLPCILHWKLDHFVVLRKVRRGRFLVADPAVGDRVLSRAEMSAGFTGVALELTPTSDFQVEPPAPRFAWRKLLRQAHGLPLAMTRIFIVAVVLEGFAVLAPLLQQLVIDDVLVSGDAELLTVLILGFTLMLLLQSALGLARSWMVIVLGQSLSLQWTTNVFARLIRLPLDFFERRHLGDIASKFDSTTAVQRVLTQGAVEALLDGLMAAVALGLMVGYSLPLTGVVMAAVAIYALLRRVTYGAYRDAAAERLVVAARESGYFLETLRAMTPLKLFGRESQRQGRWQNLVVDVQNRDLRTARLNTGFGIASTLIFGLENLLVLWLGARLILAQGRADATPFTIGMLFAFIAYKTQFTSRASALIGFIVDWKAMSVHTERLADIVLAPSDADDVPPTDLAHLPPRIELRRVSFRYSESDPWILKDVSLSIEAGRHVALTGASGSGKSTLLKIALGLLAPTEGEVLYGGVPIRRLGVANVRRCIGTVMQADALLSGSIAENICFFESAPSLPDIEAAARAARLHEDIVRMPMAYASLIGDLGAGLSGGQRQRLLLARCLYKRPRVIALDEATSELDLANERAIATALRRMRVTRITIAHRPETVAGADRAIELRSGALHERHAPRVGLPPRPPTLTPA</sequence>
<dbReference type="EMBL" id="NIOF01000003">
    <property type="protein sequence ID" value="OWQ91482.1"/>
    <property type="molecule type" value="Genomic_DNA"/>
</dbReference>
<dbReference type="OrthoDB" id="8554730at2"/>
<feature type="domain" description="ABC transmembrane type-1" evidence="10">
    <location>
        <begin position="159"/>
        <end position="444"/>
    </location>
</feature>
<name>A0A246JFV5_9BURK</name>
<dbReference type="GO" id="GO:0005524">
    <property type="term" value="F:ATP binding"/>
    <property type="evidence" value="ECO:0007669"/>
    <property type="project" value="UniProtKB-KW"/>
</dbReference>
<evidence type="ECO:0000259" key="11">
    <source>
        <dbReference type="PROSITE" id="PS50990"/>
    </source>
</evidence>
<evidence type="ECO:0008006" key="14">
    <source>
        <dbReference type="Google" id="ProtNLM"/>
    </source>
</evidence>
<dbReference type="GO" id="GO:0008233">
    <property type="term" value="F:peptidase activity"/>
    <property type="evidence" value="ECO:0007669"/>
    <property type="project" value="InterPro"/>
</dbReference>
<dbReference type="GO" id="GO:0140359">
    <property type="term" value="F:ABC-type transporter activity"/>
    <property type="evidence" value="ECO:0007669"/>
    <property type="project" value="InterPro"/>
</dbReference>
<dbReference type="CDD" id="cd18567">
    <property type="entry name" value="ABC_6TM_CvaB_RaxB_like"/>
    <property type="match status" value="1"/>
</dbReference>
<accession>A0A246JFV5</accession>
<evidence type="ECO:0000256" key="1">
    <source>
        <dbReference type="ARBA" id="ARBA00004651"/>
    </source>
</evidence>
<dbReference type="SUPFAM" id="SSF90123">
    <property type="entry name" value="ABC transporter transmembrane region"/>
    <property type="match status" value="1"/>
</dbReference>
<evidence type="ECO:0000256" key="6">
    <source>
        <dbReference type="ARBA" id="ARBA00022989"/>
    </source>
</evidence>
<dbReference type="GO" id="GO:0034040">
    <property type="term" value="F:ATPase-coupled lipid transmembrane transporter activity"/>
    <property type="evidence" value="ECO:0007669"/>
    <property type="project" value="TreeGrafter"/>
</dbReference>
<dbReference type="InterPro" id="IPR036640">
    <property type="entry name" value="ABC1_TM_sf"/>
</dbReference>
<dbReference type="InterPro" id="IPR011527">
    <property type="entry name" value="ABC1_TM_dom"/>
</dbReference>
<dbReference type="GO" id="GO:0005886">
    <property type="term" value="C:plasma membrane"/>
    <property type="evidence" value="ECO:0007669"/>
    <property type="project" value="UniProtKB-SubCell"/>
</dbReference>
<evidence type="ECO:0000313" key="12">
    <source>
        <dbReference type="EMBL" id="OWQ91482.1"/>
    </source>
</evidence>
<dbReference type="Pfam" id="PF03412">
    <property type="entry name" value="Peptidase_C39"/>
    <property type="match status" value="1"/>
</dbReference>
<keyword evidence="2" id="KW-1003">Cell membrane</keyword>
<evidence type="ECO:0000256" key="4">
    <source>
        <dbReference type="ARBA" id="ARBA00022741"/>
    </source>
</evidence>
<keyword evidence="5" id="KW-0067">ATP-binding</keyword>
<dbReference type="InterPro" id="IPR027417">
    <property type="entry name" value="P-loop_NTPase"/>
</dbReference>
<dbReference type="InterPro" id="IPR017871">
    <property type="entry name" value="ABC_transporter-like_CS"/>
</dbReference>
<evidence type="ECO:0000256" key="5">
    <source>
        <dbReference type="ARBA" id="ARBA00022840"/>
    </source>
</evidence>
<dbReference type="AlphaFoldDB" id="A0A246JFV5"/>
<evidence type="ECO:0000259" key="9">
    <source>
        <dbReference type="PROSITE" id="PS50893"/>
    </source>
</evidence>
<dbReference type="PROSITE" id="PS50990">
    <property type="entry name" value="PEPTIDASE_C39"/>
    <property type="match status" value="1"/>
</dbReference>
<dbReference type="PROSITE" id="PS50893">
    <property type="entry name" value="ABC_TRANSPORTER_2"/>
    <property type="match status" value="1"/>
</dbReference>
<reference evidence="12 13" key="1">
    <citation type="journal article" date="2008" name="Int. J. Syst. Evol. Microbiol.">
        <title>Description of Roseateles aquatilis sp. nov. and Roseateles terrae sp. nov., in the class Betaproteobacteria, and emended description of the genus Roseateles.</title>
        <authorList>
            <person name="Gomila M."/>
            <person name="Bowien B."/>
            <person name="Falsen E."/>
            <person name="Moore E.R."/>
            <person name="Lalucat J."/>
        </authorList>
    </citation>
    <scope>NUCLEOTIDE SEQUENCE [LARGE SCALE GENOMIC DNA]</scope>
    <source>
        <strain evidence="12 13">CCUG 48205</strain>
    </source>
</reference>
<dbReference type="Pfam" id="PF00005">
    <property type="entry name" value="ABC_tran"/>
    <property type="match status" value="1"/>
</dbReference>
<dbReference type="Gene3D" id="3.40.50.300">
    <property type="entry name" value="P-loop containing nucleotide triphosphate hydrolases"/>
    <property type="match status" value="1"/>
</dbReference>
<dbReference type="SUPFAM" id="SSF52540">
    <property type="entry name" value="P-loop containing nucleoside triphosphate hydrolases"/>
    <property type="match status" value="1"/>
</dbReference>
<dbReference type="PROSITE" id="PS50929">
    <property type="entry name" value="ABC_TM1F"/>
    <property type="match status" value="1"/>
</dbReference>
<dbReference type="RefSeq" id="WP_088384709.1">
    <property type="nucleotide sequence ID" value="NZ_NIOF01000003.1"/>
</dbReference>
<dbReference type="SMART" id="SM00382">
    <property type="entry name" value="AAA"/>
    <property type="match status" value="1"/>
</dbReference>
<feature type="transmembrane region" description="Helical" evidence="8">
    <location>
        <begin position="217"/>
        <end position="238"/>
    </location>
</feature>
<feature type="domain" description="Peptidase C39" evidence="11">
    <location>
        <begin position="6"/>
        <end position="125"/>
    </location>
</feature>
<dbReference type="GO" id="GO:0006508">
    <property type="term" value="P:proteolysis"/>
    <property type="evidence" value="ECO:0007669"/>
    <property type="project" value="InterPro"/>
</dbReference>
<evidence type="ECO:0000256" key="7">
    <source>
        <dbReference type="ARBA" id="ARBA00023136"/>
    </source>
</evidence>
<feature type="transmembrane region" description="Helical" evidence="8">
    <location>
        <begin position="152"/>
        <end position="172"/>
    </location>
</feature>
<dbReference type="InterPro" id="IPR039421">
    <property type="entry name" value="Type_1_exporter"/>
</dbReference>
<proteinExistence type="predicted"/>
<comment type="caution">
    <text evidence="12">The sequence shown here is derived from an EMBL/GenBank/DDBJ whole genome shotgun (WGS) entry which is preliminary data.</text>
</comment>
<dbReference type="InterPro" id="IPR003439">
    <property type="entry name" value="ABC_transporter-like_ATP-bd"/>
</dbReference>
<evidence type="ECO:0000313" key="13">
    <source>
        <dbReference type="Proteomes" id="UP000197468"/>
    </source>
</evidence>
<keyword evidence="7 8" id="KW-0472">Membrane</keyword>
<keyword evidence="13" id="KW-1185">Reference proteome</keyword>
<comment type="subcellular location">
    <subcellularLocation>
        <location evidence="1">Cell membrane</location>
        <topology evidence="1">Multi-pass membrane protein</topology>
    </subcellularLocation>
</comment>
<dbReference type="GO" id="GO:0016887">
    <property type="term" value="F:ATP hydrolysis activity"/>
    <property type="evidence" value="ECO:0007669"/>
    <property type="project" value="InterPro"/>
</dbReference>
<feature type="domain" description="ABC transporter" evidence="9">
    <location>
        <begin position="477"/>
        <end position="708"/>
    </location>
</feature>
<keyword evidence="4" id="KW-0547">Nucleotide-binding</keyword>
<evidence type="ECO:0000259" key="10">
    <source>
        <dbReference type="PROSITE" id="PS50929"/>
    </source>
</evidence>
<feature type="transmembrane region" description="Helical" evidence="8">
    <location>
        <begin position="192"/>
        <end position="210"/>
    </location>
</feature>
<feature type="transmembrane region" description="Helical" evidence="8">
    <location>
        <begin position="279"/>
        <end position="309"/>
    </location>
</feature>
<dbReference type="PANTHER" id="PTHR24221:SF606">
    <property type="entry name" value="COLICIN V SECRETION-PROCESSING ATP-BINDING PROTEIN"/>
    <property type="match status" value="1"/>
</dbReference>
<dbReference type="PANTHER" id="PTHR24221">
    <property type="entry name" value="ATP-BINDING CASSETTE SUB-FAMILY B"/>
    <property type="match status" value="1"/>
</dbReference>
<protein>
    <recommendedName>
        <fullName evidence="14">ABC transporter</fullName>
    </recommendedName>
</protein>
<dbReference type="InterPro" id="IPR003593">
    <property type="entry name" value="AAA+_ATPase"/>
</dbReference>
<evidence type="ECO:0000256" key="3">
    <source>
        <dbReference type="ARBA" id="ARBA00022692"/>
    </source>
</evidence>
<evidence type="ECO:0000256" key="2">
    <source>
        <dbReference type="ARBA" id="ARBA00022475"/>
    </source>
</evidence>
<evidence type="ECO:0000256" key="8">
    <source>
        <dbReference type="SAM" id="Phobius"/>
    </source>
</evidence>
<dbReference type="Proteomes" id="UP000197468">
    <property type="component" value="Unassembled WGS sequence"/>
</dbReference>
<gene>
    <name evidence="12" type="ORF">CDN99_10040</name>
</gene>
<dbReference type="Gene3D" id="3.90.70.10">
    <property type="entry name" value="Cysteine proteinases"/>
    <property type="match status" value="1"/>
</dbReference>
<dbReference type="Pfam" id="PF00664">
    <property type="entry name" value="ABC_membrane"/>
    <property type="match status" value="1"/>
</dbReference>
<dbReference type="InterPro" id="IPR005074">
    <property type="entry name" value="Peptidase_C39"/>
</dbReference>
<keyword evidence="3 8" id="KW-0812">Transmembrane</keyword>